<dbReference type="InterPro" id="IPR008271">
    <property type="entry name" value="Ser/Thr_kinase_AS"/>
</dbReference>
<evidence type="ECO:0000313" key="13">
    <source>
        <dbReference type="Proteomes" id="UP001626550"/>
    </source>
</evidence>
<keyword evidence="4" id="KW-0808">Transferase</keyword>
<dbReference type="FunFam" id="1.10.510.10:FF:000203">
    <property type="entry name" value="Cyclin-dependent kinase 9"/>
    <property type="match status" value="1"/>
</dbReference>
<evidence type="ECO:0000256" key="4">
    <source>
        <dbReference type="ARBA" id="ARBA00022679"/>
    </source>
</evidence>
<evidence type="ECO:0000256" key="2">
    <source>
        <dbReference type="ARBA" id="ARBA00006485"/>
    </source>
</evidence>
<dbReference type="InterPro" id="IPR000719">
    <property type="entry name" value="Prot_kinase_dom"/>
</dbReference>
<dbReference type="Pfam" id="PF00069">
    <property type="entry name" value="Pkinase"/>
    <property type="match status" value="1"/>
</dbReference>
<evidence type="ECO:0000256" key="5">
    <source>
        <dbReference type="ARBA" id="ARBA00022741"/>
    </source>
</evidence>
<dbReference type="PROSITE" id="PS50011">
    <property type="entry name" value="PROTEIN_KINASE_DOM"/>
    <property type="match status" value="1"/>
</dbReference>
<feature type="domain" description="Protein kinase" evidence="11">
    <location>
        <begin position="40"/>
        <end position="319"/>
    </location>
</feature>
<dbReference type="PANTHER" id="PTHR24056:SF233">
    <property type="entry name" value="CYCLIN-DEPENDENT KINASE 9"/>
    <property type="match status" value="1"/>
</dbReference>
<organism evidence="12 13">
    <name type="scientific">Cichlidogyrus casuarinus</name>
    <dbReference type="NCBI Taxonomy" id="1844966"/>
    <lineage>
        <taxon>Eukaryota</taxon>
        <taxon>Metazoa</taxon>
        <taxon>Spiralia</taxon>
        <taxon>Lophotrochozoa</taxon>
        <taxon>Platyhelminthes</taxon>
        <taxon>Monogenea</taxon>
        <taxon>Monopisthocotylea</taxon>
        <taxon>Dactylogyridea</taxon>
        <taxon>Ancyrocephalidae</taxon>
        <taxon>Cichlidogyrus</taxon>
    </lineage>
</organism>
<evidence type="ECO:0000256" key="7">
    <source>
        <dbReference type="ARBA" id="ARBA00022840"/>
    </source>
</evidence>
<dbReference type="PROSITE" id="PS00107">
    <property type="entry name" value="PROTEIN_KINASE_ATP"/>
    <property type="match status" value="1"/>
</dbReference>
<keyword evidence="6 12" id="KW-0418">Kinase</keyword>
<reference evidence="12 13" key="1">
    <citation type="submission" date="2024-11" db="EMBL/GenBank/DDBJ databases">
        <title>Adaptive evolution of stress response genes in parasites aligns with host niche diversity.</title>
        <authorList>
            <person name="Hahn C."/>
            <person name="Resl P."/>
        </authorList>
    </citation>
    <scope>NUCLEOTIDE SEQUENCE [LARGE SCALE GENOMIC DNA]</scope>
    <source>
        <strain evidence="12">EGGRZ-B1_66</strain>
        <tissue evidence="12">Body</tissue>
    </source>
</reference>
<proteinExistence type="inferred from homology"/>
<evidence type="ECO:0000256" key="3">
    <source>
        <dbReference type="ARBA" id="ARBA00022527"/>
    </source>
</evidence>
<dbReference type="EMBL" id="JBJKFK010000130">
    <property type="protein sequence ID" value="KAL3319505.1"/>
    <property type="molecule type" value="Genomic_DNA"/>
</dbReference>
<dbReference type="GO" id="GO:0005524">
    <property type="term" value="F:ATP binding"/>
    <property type="evidence" value="ECO:0007669"/>
    <property type="project" value="UniProtKB-UniRule"/>
</dbReference>
<gene>
    <name evidence="12" type="primary">CDK9_1</name>
    <name evidence="12" type="ORF">Ciccas_001822</name>
</gene>
<evidence type="ECO:0000256" key="8">
    <source>
        <dbReference type="ARBA" id="ARBA00023242"/>
    </source>
</evidence>
<name>A0ABD2QJ80_9PLAT</name>
<evidence type="ECO:0000256" key="6">
    <source>
        <dbReference type="ARBA" id="ARBA00022777"/>
    </source>
</evidence>
<evidence type="ECO:0000256" key="1">
    <source>
        <dbReference type="ARBA" id="ARBA00004123"/>
    </source>
</evidence>
<dbReference type="AlphaFoldDB" id="A0ABD2QJ80"/>
<comment type="caution">
    <text evidence="12">The sequence shown here is derived from an EMBL/GenBank/DDBJ whole genome shotgun (WGS) entry which is preliminary data.</text>
</comment>
<sequence length="411" mass="46882">MDECELDLLAKELEADMSSVFKDIDREIEKKTATLSIEEYESIQKIGQGTFGEVFKVRHKKTKQHFALKRLKMEKEAEGVNNPNGNYRYDFYLLFDFCDHDLAGLLSQKVEFTQPIRKAIMHQLFTGLYFLHKLVFTPFAKYYSRNNVLHRDLKASNILIDKQGHLKIADFGLARFTVGSVRPDRPSRYTGTVVTLWYRPPEILLNCRNYDRPVDMWGAGCIMAELWTQYAIMQGESETGQLNLIMGFCGSITPEVWPGVQNLEAYRRANFQTDLKRHVREKLTPTVNCPSAIDLIDKLLVLDPSKRLTADQALSHDYFHEDPPMGDLAMLSKSGTSYLEFLGQSSRSRHPNGAIPNRFQTGGHSGSQIPGGNFHGMHRRNIGPGEMLGSYKPRVGNHNDPDTTFGHERIY</sequence>
<dbReference type="InterPro" id="IPR017441">
    <property type="entry name" value="Protein_kinase_ATP_BS"/>
</dbReference>
<dbReference type="GO" id="GO:0004674">
    <property type="term" value="F:protein serine/threonine kinase activity"/>
    <property type="evidence" value="ECO:0007669"/>
    <property type="project" value="UniProtKB-KW"/>
</dbReference>
<evidence type="ECO:0000313" key="12">
    <source>
        <dbReference type="EMBL" id="KAL3319505.1"/>
    </source>
</evidence>
<evidence type="ECO:0000259" key="11">
    <source>
        <dbReference type="PROSITE" id="PS50011"/>
    </source>
</evidence>
<accession>A0ABD2QJ80</accession>
<keyword evidence="3 10" id="KW-0723">Serine/threonine-protein kinase</keyword>
<keyword evidence="13" id="KW-1185">Reference proteome</keyword>
<comment type="subcellular location">
    <subcellularLocation>
        <location evidence="1">Nucleus</location>
    </subcellularLocation>
</comment>
<dbReference type="InterPro" id="IPR050108">
    <property type="entry name" value="CDK"/>
</dbReference>
<dbReference type="PANTHER" id="PTHR24056">
    <property type="entry name" value="CELL DIVISION PROTEIN KINASE"/>
    <property type="match status" value="1"/>
</dbReference>
<comment type="similarity">
    <text evidence="2">Belongs to the protein kinase superfamily. CMGC Ser/Thr protein kinase family. CDC2/CDKX subfamily.</text>
</comment>
<keyword evidence="8" id="KW-0539">Nucleus</keyword>
<dbReference type="SUPFAM" id="SSF56112">
    <property type="entry name" value="Protein kinase-like (PK-like)"/>
    <property type="match status" value="1"/>
</dbReference>
<evidence type="ECO:0000256" key="10">
    <source>
        <dbReference type="RuleBase" id="RU000304"/>
    </source>
</evidence>
<evidence type="ECO:0000256" key="9">
    <source>
        <dbReference type="PROSITE-ProRule" id="PRU10141"/>
    </source>
</evidence>
<dbReference type="GO" id="GO:0005634">
    <property type="term" value="C:nucleus"/>
    <property type="evidence" value="ECO:0007669"/>
    <property type="project" value="UniProtKB-SubCell"/>
</dbReference>
<dbReference type="Proteomes" id="UP001626550">
    <property type="component" value="Unassembled WGS sequence"/>
</dbReference>
<protein>
    <submittedName>
        <fullName evidence="12">p-TEFb-associated cyclin-dependent protein kinase Cdk9</fullName>
    </submittedName>
</protein>
<keyword evidence="5 9" id="KW-0547">Nucleotide-binding</keyword>
<dbReference type="SMART" id="SM00220">
    <property type="entry name" value="S_TKc"/>
    <property type="match status" value="1"/>
</dbReference>
<feature type="binding site" evidence="9">
    <location>
        <position position="69"/>
    </location>
    <ligand>
        <name>ATP</name>
        <dbReference type="ChEBI" id="CHEBI:30616"/>
    </ligand>
</feature>
<keyword evidence="7 9" id="KW-0067">ATP-binding</keyword>
<dbReference type="PROSITE" id="PS00108">
    <property type="entry name" value="PROTEIN_KINASE_ST"/>
    <property type="match status" value="1"/>
</dbReference>
<dbReference type="InterPro" id="IPR011009">
    <property type="entry name" value="Kinase-like_dom_sf"/>
</dbReference>
<dbReference type="Gene3D" id="1.10.510.10">
    <property type="entry name" value="Transferase(Phosphotransferase) domain 1"/>
    <property type="match status" value="1"/>
</dbReference>
<dbReference type="Gene3D" id="3.30.200.20">
    <property type="entry name" value="Phosphorylase Kinase, domain 1"/>
    <property type="match status" value="2"/>
</dbReference>